<keyword evidence="15" id="KW-0966">Cell projection</keyword>
<evidence type="ECO:0000256" key="3">
    <source>
        <dbReference type="ARBA" id="ARBA00021622"/>
    </source>
</evidence>
<dbReference type="PRINTS" id="PR00950">
    <property type="entry name" value="TYPE3IMSPROT"/>
</dbReference>
<dbReference type="InterPro" id="IPR029025">
    <property type="entry name" value="T3SS_substrate_exporter_C"/>
</dbReference>
<dbReference type="SUPFAM" id="SSF160544">
    <property type="entry name" value="EscU C-terminal domain-like"/>
    <property type="match status" value="1"/>
</dbReference>
<comment type="caution">
    <text evidence="15">The sequence shown here is derived from an EMBL/GenBank/DDBJ whole genome shotgun (WGS) entry which is preliminary data.</text>
</comment>
<evidence type="ECO:0000256" key="11">
    <source>
        <dbReference type="ARBA" id="ARBA00023225"/>
    </source>
</evidence>
<dbReference type="PANTHER" id="PTHR30531:SF12">
    <property type="entry name" value="FLAGELLAR BIOSYNTHETIC PROTEIN FLHB"/>
    <property type="match status" value="1"/>
</dbReference>
<sequence length="379" mass="41066">MSEQDAEDKTEKPSEKRLREAREKGEVPRSRDLSGALVVLAGVAGLMSSSDKAFLHARNIYTLGMSYSRDALFSGELPGRVLHEAVSEALSLFAPIAMATVLATLAAPMVLGGLSFSAQALEPKFDRLNPIPGLGRIVSMRGLVELVKSLLKLLFIGSALAWVLWNSQDAMQATGRGTVSAGIAMALGVLGRAALLFGTMLAIIGGIDAGYQKYDHAKKLRMTKQEVRDEMKESEGNPEMKGRMRQVAQQLARRRMMQELPNADVVVTNPTHFAVALKYDDGKMRAPRVIAKGVDIIAMQIRSVAEGHRIPMVEAPPLARALYATTELGREIPATLYVAVAQVLAYVFQLRQATLHGDTPPTPPSPQVDPDLQGPYKVT</sequence>
<dbReference type="InterPro" id="IPR006135">
    <property type="entry name" value="T3SS_substrate_exporter"/>
</dbReference>
<gene>
    <name evidence="13 15" type="primary">flhB</name>
    <name evidence="15" type="ORF">EZM97_23755</name>
</gene>
<dbReference type="FunFam" id="3.40.1690.10:FF:000001">
    <property type="entry name" value="Flagellar biosynthetic protein FlhB"/>
    <property type="match status" value="1"/>
</dbReference>
<proteinExistence type="inferred from homology"/>
<dbReference type="Gene3D" id="3.40.1690.10">
    <property type="entry name" value="secretion proteins EscU"/>
    <property type="match status" value="1"/>
</dbReference>
<keyword evidence="5 13" id="KW-1003">Cell membrane</keyword>
<keyword evidence="11 13" id="KW-1006">Bacterial flagellum protein export</keyword>
<keyword evidence="15" id="KW-0969">Cilium</keyword>
<evidence type="ECO:0000256" key="5">
    <source>
        <dbReference type="ARBA" id="ARBA00022475"/>
    </source>
</evidence>
<evidence type="ECO:0000256" key="6">
    <source>
        <dbReference type="ARBA" id="ARBA00022692"/>
    </source>
</evidence>
<feature type="compositionally biased region" description="Basic and acidic residues" evidence="14">
    <location>
        <begin position="7"/>
        <end position="27"/>
    </location>
</feature>
<keyword evidence="8 13" id="KW-0653">Protein transport</keyword>
<dbReference type="GO" id="GO:0044780">
    <property type="term" value="P:bacterial-type flagellum assembly"/>
    <property type="evidence" value="ECO:0007669"/>
    <property type="project" value="InterPro"/>
</dbReference>
<name>A0A4R0YMK4_9GAMM</name>
<organism evidence="15 16">
    <name type="scientific">Dyella soli</name>
    <dbReference type="NCBI Taxonomy" id="522319"/>
    <lineage>
        <taxon>Bacteria</taxon>
        <taxon>Pseudomonadati</taxon>
        <taxon>Pseudomonadota</taxon>
        <taxon>Gammaproteobacteria</taxon>
        <taxon>Lysobacterales</taxon>
        <taxon>Rhodanobacteraceae</taxon>
        <taxon>Dyella</taxon>
    </lineage>
</organism>
<evidence type="ECO:0000256" key="12">
    <source>
        <dbReference type="ARBA" id="ARBA00025078"/>
    </source>
</evidence>
<dbReference type="InterPro" id="IPR006136">
    <property type="entry name" value="FlhB"/>
</dbReference>
<evidence type="ECO:0000256" key="8">
    <source>
        <dbReference type="ARBA" id="ARBA00022927"/>
    </source>
</evidence>
<feature type="region of interest" description="Disordered" evidence="14">
    <location>
        <begin position="1"/>
        <end position="27"/>
    </location>
</feature>
<keyword evidence="7 13" id="KW-1005">Bacterial flagellum biogenesis</keyword>
<feature type="transmembrane region" description="Helical" evidence="13">
    <location>
        <begin position="185"/>
        <end position="211"/>
    </location>
</feature>
<protein>
    <recommendedName>
        <fullName evidence="3 13">Flagellar biosynthetic protein FlhB</fullName>
    </recommendedName>
</protein>
<evidence type="ECO:0000256" key="14">
    <source>
        <dbReference type="SAM" id="MobiDB-lite"/>
    </source>
</evidence>
<dbReference type="NCBIfam" id="TIGR00328">
    <property type="entry name" value="flhB"/>
    <property type="match status" value="1"/>
</dbReference>
<feature type="transmembrane region" description="Helical" evidence="13">
    <location>
        <begin position="146"/>
        <end position="165"/>
    </location>
</feature>
<evidence type="ECO:0000256" key="4">
    <source>
        <dbReference type="ARBA" id="ARBA00022448"/>
    </source>
</evidence>
<dbReference type="Proteomes" id="UP000291822">
    <property type="component" value="Unassembled WGS sequence"/>
</dbReference>
<dbReference type="RefSeq" id="WP_131152357.1">
    <property type="nucleotide sequence ID" value="NZ_SJTG01000004.1"/>
</dbReference>
<keyword evidence="10 13" id="KW-0472">Membrane</keyword>
<accession>A0A4R0YMK4</accession>
<feature type="region of interest" description="Disordered" evidence="14">
    <location>
        <begin position="357"/>
        <end position="379"/>
    </location>
</feature>
<dbReference type="GO" id="GO:0005886">
    <property type="term" value="C:plasma membrane"/>
    <property type="evidence" value="ECO:0007669"/>
    <property type="project" value="UniProtKB-SubCell"/>
</dbReference>
<comment type="function">
    <text evidence="12 13">Required for formation of the rod structure in the basal body of the flagellar apparatus. Together with FliI and FliH, may constitute the export apparatus of flagellin.</text>
</comment>
<evidence type="ECO:0000256" key="7">
    <source>
        <dbReference type="ARBA" id="ARBA00022795"/>
    </source>
</evidence>
<evidence type="ECO:0000256" key="10">
    <source>
        <dbReference type="ARBA" id="ARBA00023136"/>
    </source>
</evidence>
<keyword evidence="16" id="KW-1185">Reference proteome</keyword>
<evidence type="ECO:0000256" key="13">
    <source>
        <dbReference type="RuleBase" id="RU364091"/>
    </source>
</evidence>
<evidence type="ECO:0000256" key="9">
    <source>
        <dbReference type="ARBA" id="ARBA00022989"/>
    </source>
</evidence>
<comment type="subcellular location">
    <subcellularLocation>
        <location evidence="1">Cell membrane</location>
        <topology evidence="1">Multi-pass membrane protein</topology>
    </subcellularLocation>
</comment>
<dbReference type="AlphaFoldDB" id="A0A4R0YMK4"/>
<dbReference type="PANTHER" id="PTHR30531">
    <property type="entry name" value="FLAGELLAR BIOSYNTHETIC PROTEIN FLHB"/>
    <property type="match status" value="1"/>
</dbReference>
<evidence type="ECO:0000256" key="2">
    <source>
        <dbReference type="ARBA" id="ARBA00010690"/>
    </source>
</evidence>
<reference evidence="15 16" key="1">
    <citation type="submission" date="2019-02" db="EMBL/GenBank/DDBJ databases">
        <title>Dyella amyloliquefaciens sp. nov., isolated from forest soil.</title>
        <authorList>
            <person name="Gao Z.-H."/>
            <person name="Qiu L.-H."/>
        </authorList>
    </citation>
    <scope>NUCLEOTIDE SEQUENCE [LARGE SCALE GENOMIC DNA]</scope>
    <source>
        <strain evidence="15 16">KACC 12747</strain>
    </source>
</reference>
<keyword evidence="9 13" id="KW-1133">Transmembrane helix</keyword>
<feature type="transmembrane region" description="Helical" evidence="13">
    <location>
        <begin position="92"/>
        <end position="114"/>
    </location>
</feature>
<comment type="similarity">
    <text evidence="2 13">Belongs to the type III secretion exporter family.</text>
</comment>
<dbReference type="Pfam" id="PF01312">
    <property type="entry name" value="Bac_export_2"/>
    <property type="match status" value="1"/>
</dbReference>
<dbReference type="Gene3D" id="6.10.250.2080">
    <property type="match status" value="1"/>
</dbReference>
<dbReference type="GO" id="GO:0009306">
    <property type="term" value="P:protein secretion"/>
    <property type="evidence" value="ECO:0007669"/>
    <property type="project" value="InterPro"/>
</dbReference>
<evidence type="ECO:0000313" key="16">
    <source>
        <dbReference type="Proteomes" id="UP000291822"/>
    </source>
</evidence>
<dbReference type="EMBL" id="SJTG01000004">
    <property type="protein sequence ID" value="TCI07701.1"/>
    <property type="molecule type" value="Genomic_DNA"/>
</dbReference>
<keyword evidence="6 13" id="KW-0812">Transmembrane</keyword>
<comment type="caution">
    <text evidence="13">Lacks conserved residue(s) required for the propagation of feature annotation.</text>
</comment>
<keyword evidence="4 13" id="KW-0813">Transport</keyword>
<evidence type="ECO:0000256" key="1">
    <source>
        <dbReference type="ARBA" id="ARBA00004651"/>
    </source>
</evidence>
<keyword evidence="15" id="KW-0282">Flagellum</keyword>
<evidence type="ECO:0000313" key="15">
    <source>
        <dbReference type="EMBL" id="TCI07701.1"/>
    </source>
</evidence>